<dbReference type="SUPFAM" id="SSF161084">
    <property type="entry name" value="MAPEG domain-like"/>
    <property type="match status" value="1"/>
</dbReference>
<evidence type="ECO:0000256" key="1">
    <source>
        <dbReference type="ARBA" id="ARBA00004370"/>
    </source>
</evidence>
<gene>
    <name evidence="6" type="ORF">J2X05_003000</name>
</gene>
<sequence>MLYPLFAMVLVTFAVAVYLFRLRVKAVKSGEVRLSQFRLNNGEIPESMAQAARNYTNLFEVPMLFYTAGAIAIALGIQVPAMIITAWIFVLARIAHSWIHLTSNNVIHRMRAYMLGNICVLVIWGILVASYATR</sequence>
<dbReference type="Gene3D" id="1.20.120.550">
    <property type="entry name" value="Membrane associated eicosanoid/glutathione metabolism-like domain"/>
    <property type="match status" value="1"/>
</dbReference>
<evidence type="ECO:0000256" key="5">
    <source>
        <dbReference type="SAM" id="Phobius"/>
    </source>
</evidence>
<feature type="transmembrane region" description="Helical" evidence="5">
    <location>
        <begin position="6"/>
        <end position="24"/>
    </location>
</feature>
<comment type="caution">
    <text evidence="6">The sequence shown here is derived from an EMBL/GenBank/DDBJ whole genome shotgun (WGS) entry which is preliminary data.</text>
</comment>
<protein>
    <recommendedName>
        <fullName evidence="8">MAPEG family protein</fullName>
    </recommendedName>
</protein>
<dbReference type="EMBL" id="JAVDVX010000005">
    <property type="protein sequence ID" value="MDR7090974.1"/>
    <property type="molecule type" value="Genomic_DNA"/>
</dbReference>
<evidence type="ECO:0008006" key="8">
    <source>
        <dbReference type="Google" id="ProtNLM"/>
    </source>
</evidence>
<name>A0ABU1V0I6_9GAMM</name>
<reference evidence="6 7" key="1">
    <citation type="submission" date="2023-07" db="EMBL/GenBank/DDBJ databases">
        <title>Sorghum-associated microbial communities from plants grown in Nebraska, USA.</title>
        <authorList>
            <person name="Schachtman D."/>
        </authorList>
    </citation>
    <scope>NUCLEOTIDE SEQUENCE [LARGE SCALE GENOMIC DNA]</scope>
    <source>
        <strain evidence="6 7">BE190</strain>
    </source>
</reference>
<evidence type="ECO:0000256" key="4">
    <source>
        <dbReference type="ARBA" id="ARBA00023136"/>
    </source>
</evidence>
<dbReference type="InterPro" id="IPR001129">
    <property type="entry name" value="Membr-assoc_MAPEG"/>
</dbReference>
<dbReference type="Pfam" id="PF01124">
    <property type="entry name" value="MAPEG"/>
    <property type="match status" value="1"/>
</dbReference>
<evidence type="ECO:0000313" key="6">
    <source>
        <dbReference type="EMBL" id="MDR7090974.1"/>
    </source>
</evidence>
<keyword evidence="2 5" id="KW-0812">Transmembrane</keyword>
<keyword evidence="7" id="KW-1185">Reference proteome</keyword>
<dbReference type="RefSeq" id="WP_310073728.1">
    <property type="nucleotide sequence ID" value="NZ_JAVDVX010000005.1"/>
</dbReference>
<organism evidence="6 7">
    <name type="scientific">Cellvibrio fibrivorans</name>
    <dbReference type="NCBI Taxonomy" id="126350"/>
    <lineage>
        <taxon>Bacteria</taxon>
        <taxon>Pseudomonadati</taxon>
        <taxon>Pseudomonadota</taxon>
        <taxon>Gammaproteobacteria</taxon>
        <taxon>Cellvibrionales</taxon>
        <taxon>Cellvibrionaceae</taxon>
        <taxon>Cellvibrio</taxon>
    </lineage>
</organism>
<evidence type="ECO:0000256" key="3">
    <source>
        <dbReference type="ARBA" id="ARBA00022989"/>
    </source>
</evidence>
<comment type="subcellular location">
    <subcellularLocation>
        <location evidence="1">Membrane</location>
    </subcellularLocation>
</comment>
<keyword evidence="4 5" id="KW-0472">Membrane</keyword>
<evidence type="ECO:0000313" key="7">
    <source>
        <dbReference type="Proteomes" id="UP001253595"/>
    </source>
</evidence>
<proteinExistence type="predicted"/>
<keyword evidence="3 5" id="KW-1133">Transmembrane helix</keyword>
<dbReference type="InterPro" id="IPR023352">
    <property type="entry name" value="MAPEG-like_dom_sf"/>
</dbReference>
<accession>A0ABU1V0I6</accession>
<feature type="transmembrane region" description="Helical" evidence="5">
    <location>
        <begin position="112"/>
        <end position="132"/>
    </location>
</feature>
<feature type="transmembrane region" description="Helical" evidence="5">
    <location>
        <begin position="63"/>
        <end position="92"/>
    </location>
</feature>
<evidence type="ECO:0000256" key="2">
    <source>
        <dbReference type="ARBA" id="ARBA00022692"/>
    </source>
</evidence>
<dbReference type="Proteomes" id="UP001253595">
    <property type="component" value="Unassembled WGS sequence"/>
</dbReference>